<dbReference type="AlphaFoldDB" id="A0A5E4LRK3"/>
<dbReference type="EMBL" id="CABMJJ010000007">
    <property type="protein sequence ID" value="VVC03487.1"/>
    <property type="molecule type" value="Genomic_DNA"/>
</dbReference>
<dbReference type="Gene3D" id="1.20.58.220">
    <property type="entry name" value="Phosphate transport system protein phou homolog 2, domain 2"/>
    <property type="match status" value="1"/>
</dbReference>
<evidence type="ECO:0008006" key="4">
    <source>
        <dbReference type="Google" id="ProtNLM"/>
    </source>
</evidence>
<organism evidence="2 3">
    <name type="scientific">Candidatus Bilamarchaeum dharawalense</name>
    <dbReference type="NCBI Taxonomy" id="2885759"/>
    <lineage>
        <taxon>Archaea</taxon>
        <taxon>Candidatus Micrarchaeota</taxon>
        <taxon>Candidatus Micrarchaeia</taxon>
        <taxon>Candidatus Anstonellales</taxon>
        <taxon>Candidatus Bilamarchaeaceae</taxon>
        <taxon>Candidatus Bilamarchaeum</taxon>
    </lineage>
</organism>
<dbReference type="InterPro" id="IPR052912">
    <property type="entry name" value="UPF0111_domain"/>
</dbReference>
<comment type="caution">
    <text evidence="2">The sequence shown here is derived from an EMBL/GenBank/DDBJ whole genome shotgun (WGS) entry which is preliminary data.</text>
</comment>
<dbReference type="Proteomes" id="UP000789941">
    <property type="component" value="Unassembled WGS sequence"/>
</dbReference>
<name>A0A5E4LRK3_9ARCH</name>
<dbReference type="PANTHER" id="PTHR37298:SF1">
    <property type="entry name" value="UPF0111 PROTEIN YKAA"/>
    <property type="match status" value="1"/>
</dbReference>
<dbReference type="InterPro" id="IPR038078">
    <property type="entry name" value="PhoU-like_sf"/>
</dbReference>
<accession>A0A5E4LRK3</accession>
<dbReference type="InterPro" id="IPR018445">
    <property type="entry name" value="Put_Phosphate_transp_reg"/>
</dbReference>
<dbReference type="Pfam" id="PF01865">
    <property type="entry name" value="PhoU_div"/>
    <property type="match status" value="1"/>
</dbReference>
<evidence type="ECO:0000313" key="2">
    <source>
        <dbReference type="EMBL" id="VVC03487.1"/>
    </source>
</evidence>
<comment type="similarity">
    <text evidence="1">Belongs to the UPF0111 family.</text>
</comment>
<evidence type="ECO:0000256" key="1">
    <source>
        <dbReference type="ARBA" id="ARBA00008591"/>
    </source>
</evidence>
<proteinExistence type="inferred from homology"/>
<sequence length="212" mass="24037">MPLNRIKKFLVPEDNVFFELMEKQADTAHLGSVALYDLLKDFNNVESKTKKIKDLEHIGDQLTREVYTALNKTFIVPIDHSDISTLTSALDNVLDLLDHTATMFFVYGIEKPTPPMIQLAELLVEQTKELKNAVAAINHSRTYSKVAQHCNKIKQLEIRADEVYVNAIAALFKKKEPMEVIKQKEILECLESATDRADKAAQIISDIVMKHA</sequence>
<gene>
    <name evidence="2" type="ORF">LFW2832_00397</name>
</gene>
<evidence type="ECO:0000313" key="3">
    <source>
        <dbReference type="Proteomes" id="UP000789941"/>
    </source>
</evidence>
<protein>
    <recommendedName>
        <fullName evidence="4">Pit accessory protein</fullName>
    </recommendedName>
</protein>
<reference evidence="2 3" key="1">
    <citation type="submission" date="2019-08" db="EMBL/GenBank/DDBJ databases">
        <authorList>
            <person name="Vazquez-Campos X."/>
        </authorList>
    </citation>
    <scope>NUCLEOTIDE SEQUENCE [LARGE SCALE GENOMIC DNA]</scope>
    <source>
        <strain evidence="2">LFW-283_2</strain>
    </source>
</reference>
<dbReference type="PANTHER" id="PTHR37298">
    <property type="entry name" value="UPF0111 PROTEIN YKAA"/>
    <property type="match status" value="1"/>
</dbReference>